<dbReference type="RefSeq" id="WP_106193863.1">
    <property type="nucleotide sequence ID" value="NZ_PVTF01000014.1"/>
</dbReference>
<proteinExistence type="predicted"/>
<dbReference type="AlphaFoldDB" id="A0A2T0SPJ8"/>
<organism evidence="2 3">
    <name type="scientific">Umezawaea tangerina</name>
    <dbReference type="NCBI Taxonomy" id="84725"/>
    <lineage>
        <taxon>Bacteria</taxon>
        <taxon>Bacillati</taxon>
        <taxon>Actinomycetota</taxon>
        <taxon>Actinomycetes</taxon>
        <taxon>Pseudonocardiales</taxon>
        <taxon>Pseudonocardiaceae</taxon>
        <taxon>Umezawaea</taxon>
    </lineage>
</organism>
<evidence type="ECO:0000313" key="2">
    <source>
        <dbReference type="EMBL" id="PRY35339.1"/>
    </source>
</evidence>
<dbReference type="SUPFAM" id="SSF55846">
    <property type="entry name" value="N-acetylmuramoyl-L-alanine amidase-like"/>
    <property type="match status" value="1"/>
</dbReference>
<dbReference type="Gene3D" id="3.40.80.10">
    <property type="entry name" value="Peptidoglycan recognition protein-like"/>
    <property type="match status" value="1"/>
</dbReference>
<reference evidence="2 3" key="1">
    <citation type="submission" date="2018-03" db="EMBL/GenBank/DDBJ databases">
        <title>Genomic Encyclopedia of Archaeal and Bacterial Type Strains, Phase II (KMG-II): from individual species to whole genera.</title>
        <authorList>
            <person name="Goeker M."/>
        </authorList>
    </citation>
    <scope>NUCLEOTIDE SEQUENCE [LARGE SCALE GENOMIC DNA]</scope>
    <source>
        <strain evidence="2 3">DSM 44720</strain>
    </source>
</reference>
<dbReference type="CDD" id="cd06583">
    <property type="entry name" value="PGRP"/>
    <property type="match status" value="1"/>
</dbReference>
<name>A0A2T0SPJ8_9PSEU</name>
<dbReference type="GO" id="GO:0008745">
    <property type="term" value="F:N-acetylmuramoyl-L-alanine amidase activity"/>
    <property type="evidence" value="ECO:0007669"/>
    <property type="project" value="InterPro"/>
</dbReference>
<dbReference type="Proteomes" id="UP000239494">
    <property type="component" value="Unassembled WGS sequence"/>
</dbReference>
<dbReference type="OrthoDB" id="3998183at2"/>
<dbReference type="InterPro" id="IPR036505">
    <property type="entry name" value="Amidase/PGRP_sf"/>
</dbReference>
<dbReference type="SMART" id="SM00644">
    <property type="entry name" value="Ami_2"/>
    <property type="match status" value="1"/>
</dbReference>
<dbReference type="InterPro" id="IPR002502">
    <property type="entry name" value="Amidase_domain"/>
</dbReference>
<gene>
    <name evidence="2" type="ORF">CLV43_114257</name>
</gene>
<evidence type="ECO:0000259" key="1">
    <source>
        <dbReference type="SMART" id="SM00644"/>
    </source>
</evidence>
<dbReference type="GO" id="GO:0009253">
    <property type="term" value="P:peptidoglycan catabolic process"/>
    <property type="evidence" value="ECO:0007669"/>
    <property type="project" value="InterPro"/>
</dbReference>
<dbReference type="EMBL" id="PVTF01000014">
    <property type="protein sequence ID" value="PRY35339.1"/>
    <property type="molecule type" value="Genomic_DNA"/>
</dbReference>
<dbReference type="Pfam" id="PF01510">
    <property type="entry name" value="Amidase_2"/>
    <property type="match status" value="1"/>
</dbReference>
<keyword evidence="3" id="KW-1185">Reference proteome</keyword>
<comment type="caution">
    <text evidence="2">The sequence shown here is derived from an EMBL/GenBank/DDBJ whole genome shotgun (WGS) entry which is preliminary data.</text>
</comment>
<feature type="domain" description="N-acetylmuramoyl-L-alanine amidase" evidence="1">
    <location>
        <begin position="11"/>
        <end position="150"/>
    </location>
</feature>
<sequence length="311" mass="33400">MFCPFAVQQIIPESRTQGRITPTTLIFHEAVSSADSLRDYWNSPGVELESHFYIGKTGVIYQFVDTEVRADANVDANGFAISVETWDDSNRDPLLAWNPAMLAAAKRLAAWCADVHDIPAREPAAWNSGGIGGHNWFAVRWAGGARQCPGVSRSAQIRKDIIPYVASGGGWGNTTTEDDMAGFTQDQINNLMSAVGEIRAALKETAKAPAVPGHPAETVHDIVQRNGDEIRALVQAAHDSLHQLTTAVQAYAVTAHDDLAQRIGDVETGAVSETQLDAAVQRATQNGGPLADVVRKGERIAIVDGDSPQPQ</sequence>
<protein>
    <submittedName>
        <fullName evidence="2">N-acetylmuramoyl-L-alanine amidase</fullName>
    </submittedName>
</protein>
<accession>A0A2T0SPJ8</accession>
<evidence type="ECO:0000313" key="3">
    <source>
        <dbReference type="Proteomes" id="UP000239494"/>
    </source>
</evidence>